<dbReference type="Gene3D" id="3.60.10.10">
    <property type="entry name" value="Endonuclease/exonuclease/phosphatase"/>
    <property type="match status" value="1"/>
</dbReference>
<proteinExistence type="predicted"/>
<feature type="non-terminal residue" evidence="1">
    <location>
        <position position="320"/>
    </location>
</feature>
<name>A0A9W4T9V6_9GLOM</name>
<dbReference type="SUPFAM" id="SSF56219">
    <property type="entry name" value="DNase I-like"/>
    <property type="match status" value="1"/>
</dbReference>
<feature type="non-terminal residue" evidence="1">
    <location>
        <position position="1"/>
    </location>
</feature>
<evidence type="ECO:0000313" key="2">
    <source>
        <dbReference type="Proteomes" id="UP001153678"/>
    </source>
</evidence>
<comment type="caution">
    <text evidence="1">The sequence shown here is derived from an EMBL/GenBank/DDBJ whole genome shotgun (WGS) entry which is preliminary data.</text>
</comment>
<reference evidence="1" key="1">
    <citation type="submission" date="2022-08" db="EMBL/GenBank/DDBJ databases">
        <authorList>
            <person name="Kallberg Y."/>
            <person name="Tangrot J."/>
            <person name="Rosling A."/>
        </authorList>
    </citation>
    <scope>NUCLEOTIDE SEQUENCE</scope>
    <source>
        <strain evidence="1">Wild A</strain>
    </source>
</reference>
<keyword evidence="2" id="KW-1185">Reference proteome</keyword>
<dbReference type="InterPro" id="IPR036691">
    <property type="entry name" value="Endo/exonu/phosph_ase_sf"/>
</dbReference>
<gene>
    <name evidence="1" type="ORF">FWILDA_LOCUS17927</name>
</gene>
<sequence>IKLTYSTVRNLKLTLDNSYTILTNTQLDPNEHNTGVTLIFKKYIADHIFNYSGFWGRIIYADIQLQNKYRIHIINLYITPPDNILRKKLYSKLSFLFSQAAELFMQVIFMSNLNTEPRRHFNPKHSNQFFRNLANCNLFNIGDICYDDANTRLPTFHRNGCNPSRINHIYCSTELAAQTIEVSSTPTDLSDHYLLIATLECPELVTKKSSSPIKKIGLSNFTCKSNINFFWNQIQSIIITAADLTIPVRQSSTHSKDIWPTLLKHAYSTLKSLQKWLKITNEILKMQTFKIEWNKFIVKISPIAQEMQISFLKHGDPLTK</sequence>
<dbReference type="EMBL" id="CAMKVN010015666">
    <property type="protein sequence ID" value="CAI2197138.1"/>
    <property type="molecule type" value="Genomic_DNA"/>
</dbReference>
<accession>A0A9W4T9V6</accession>
<dbReference type="Proteomes" id="UP001153678">
    <property type="component" value="Unassembled WGS sequence"/>
</dbReference>
<dbReference type="AlphaFoldDB" id="A0A9W4T9V6"/>
<organism evidence="1 2">
    <name type="scientific">Funneliformis geosporum</name>
    <dbReference type="NCBI Taxonomy" id="1117311"/>
    <lineage>
        <taxon>Eukaryota</taxon>
        <taxon>Fungi</taxon>
        <taxon>Fungi incertae sedis</taxon>
        <taxon>Mucoromycota</taxon>
        <taxon>Glomeromycotina</taxon>
        <taxon>Glomeromycetes</taxon>
        <taxon>Glomerales</taxon>
        <taxon>Glomeraceae</taxon>
        <taxon>Funneliformis</taxon>
    </lineage>
</organism>
<protein>
    <submittedName>
        <fullName evidence="1">927_t:CDS:1</fullName>
    </submittedName>
</protein>
<evidence type="ECO:0000313" key="1">
    <source>
        <dbReference type="EMBL" id="CAI2197138.1"/>
    </source>
</evidence>